<name>X5DNT3_9CORY</name>
<proteinExistence type="predicted"/>
<keyword evidence="2" id="KW-1185">Reference proteome</keyword>
<evidence type="ECO:0008006" key="3">
    <source>
        <dbReference type="Google" id="ProtNLM"/>
    </source>
</evidence>
<organism evidence="1 2">
    <name type="scientific">Corynebacterium glyciniphilum AJ 3170</name>
    <dbReference type="NCBI Taxonomy" id="1404245"/>
    <lineage>
        <taxon>Bacteria</taxon>
        <taxon>Bacillati</taxon>
        <taxon>Actinomycetota</taxon>
        <taxon>Actinomycetes</taxon>
        <taxon>Mycobacteriales</taxon>
        <taxon>Corynebacteriaceae</taxon>
        <taxon>Corynebacterium</taxon>
    </lineage>
</organism>
<dbReference type="AlphaFoldDB" id="X5DNT3"/>
<evidence type="ECO:0000313" key="1">
    <source>
        <dbReference type="EMBL" id="AHW64813.1"/>
    </source>
</evidence>
<dbReference type="eggNOG" id="COG3316">
    <property type="taxonomic scope" value="Bacteria"/>
</dbReference>
<dbReference type="HOGENOM" id="CLU_067322_5_1_11"/>
<accession>X5DNT3</accession>
<dbReference type="EMBL" id="CP006842">
    <property type="protein sequence ID" value="AHW64813.1"/>
    <property type="molecule type" value="Genomic_DNA"/>
</dbReference>
<evidence type="ECO:0000313" key="2">
    <source>
        <dbReference type="Proteomes" id="UP000023703"/>
    </source>
</evidence>
<dbReference type="STRING" id="1404245.CGLY_11855"/>
<dbReference type="KEGG" id="cgy:CGLY_11855"/>
<protein>
    <recommendedName>
        <fullName evidence="3">Transposase</fullName>
    </recommendedName>
</protein>
<reference evidence="1 2" key="1">
    <citation type="journal article" date="2015" name="Int. J. Syst. Evol. Microbiol.">
        <title>Revisiting Corynebacterium glyciniphilum (ex Kubota et al., 1972) sp. nov., nom. rev., isolated from putrefied banana.</title>
        <authorList>
            <person name="Al-Dilaimi A."/>
            <person name="Bednarz H."/>
            <person name="Lomker A."/>
            <person name="Niehaus K."/>
            <person name="Kalinowski J."/>
            <person name="Ruckert C."/>
        </authorList>
    </citation>
    <scope>NUCLEOTIDE SEQUENCE [LARGE SCALE GENOMIC DNA]</scope>
    <source>
        <strain evidence="1">AJ 3170</strain>
    </source>
</reference>
<dbReference type="Proteomes" id="UP000023703">
    <property type="component" value="Chromosome"/>
</dbReference>
<gene>
    <name evidence="1" type="ORF">CGLY_11855</name>
</gene>
<sequence length="48" mass="5758">MLSERGVLADHTTIYRSVQKYGPELDKRIRWYRQTSPVFADSWRVDET</sequence>